<evidence type="ECO:0000313" key="1">
    <source>
        <dbReference type="EMBL" id="KAI8440934.1"/>
    </source>
</evidence>
<accession>A0ACC0KX74</accession>
<keyword evidence="2" id="KW-1185">Reference proteome</keyword>
<protein>
    <submittedName>
        <fullName evidence="1">Uncharacterized protein</fullName>
    </submittedName>
</protein>
<dbReference type="Proteomes" id="UP001064048">
    <property type="component" value="Chromosome 15"/>
</dbReference>
<evidence type="ECO:0000313" key="2">
    <source>
        <dbReference type="Proteomes" id="UP001064048"/>
    </source>
</evidence>
<sequence>MAMDGIKLALEKSRDASLLYVFTDASAKDYDKFAEVEALSQKKLIQIVFVLTGICSTRTAEDYLVYHKLAKATSGQVFHLQKSEVGKLLNYVMKTIEGRKNVIASKVFPAGYGNVFNVEVDSHTKELVIAVSGERPSVEVTDSAEEKSYLSIKLSTEGGNVELKSVQILDMDNNIIVEEHVRLVDKKEQFYITEPIDAPNHMFRIAAVVRPEAGAWLHALPSPQLGTLLNNDSLRIAVALRGESLLTKDLHLTNLSKAQAGSYLCLVQNDVGSDRINIILDIL</sequence>
<organism evidence="1 2">
    <name type="scientific">Choristoneura fumiferana</name>
    <name type="common">Spruce budworm moth</name>
    <name type="synonym">Archips fumiferana</name>
    <dbReference type="NCBI Taxonomy" id="7141"/>
    <lineage>
        <taxon>Eukaryota</taxon>
        <taxon>Metazoa</taxon>
        <taxon>Ecdysozoa</taxon>
        <taxon>Arthropoda</taxon>
        <taxon>Hexapoda</taxon>
        <taxon>Insecta</taxon>
        <taxon>Pterygota</taxon>
        <taxon>Neoptera</taxon>
        <taxon>Endopterygota</taxon>
        <taxon>Lepidoptera</taxon>
        <taxon>Glossata</taxon>
        <taxon>Ditrysia</taxon>
        <taxon>Tortricoidea</taxon>
        <taxon>Tortricidae</taxon>
        <taxon>Tortricinae</taxon>
        <taxon>Choristoneura</taxon>
    </lineage>
</organism>
<gene>
    <name evidence="1" type="ORF">MSG28_009231</name>
</gene>
<reference evidence="1 2" key="1">
    <citation type="journal article" date="2022" name="Genome Biol. Evol.">
        <title>The Spruce Budworm Genome: Reconstructing the Evolutionary History of Antifreeze Proteins.</title>
        <authorList>
            <person name="Beliveau C."/>
            <person name="Gagne P."/>
            <person name="Picq S."/>
            <person name="Vernygora O."/>
            <person name="Keeling C.I."/>
            <person name="Pinkney K."/>
            <person name="Doucet D."/>
            <person name="Wen F."/>
            <person name="Johnston J.S."/>
            <person name="Maaroufi H."/>
            <person name="Boyle B."/>
            <person name="Laroche J."/>
            <person name="Dewar K."/>
            <person name="Juretic N."/>
            <person name="Blackburn G."/>
            <person name="Nisole A."/>
            <person name="Brunet B."/>
            <person name="Brandao M."/>
            <person name="Lumley L."/>
            <person name="Duan J."/>
            <person name="Quan G."/>
            <person name="Lucarotti C.J."/>
            <person name="Roe A.D."/>
            <person name="Sperling F.A.H."/>
            <person name="Levesque R.C."/>
            <person name="Cusson M."/>
        </authorList>
    </citation>
    <scope>NUCLEOTIDE SEQUENCE [LARGE SCALE GENOMIC DNA]</scope>
    <source>
        <strain evidence="1">Glfc:IPQL:Cfum</strain>
    </source>
</reference>
<comment type="caution">
    <text evidence="1">The sequence shown here is derived from an EMBL/GenBank/DDBJ whole genome shotgun (WGS) entry which is preliminary data.</text>
</comment>
<proteinExistence type="predicted"/>
<dbReference type="EMBL" id="CM046115">
    <property type="protein sequence ID" value="KAI8440934.1"/>
    <property type="molecule type" value="Genomic_DNA"/>
</dbReference>
<name>A0ACC0KX74_CHOFU</name>